<proteinExistence type="predicted"/>
<evidence type="ECO:0000313" key="2">
    <source>
        <dbReference type="Proteomes" id="UP001469749"/>
    </source>
</evidence>
<dbReference type="PANTHER" id="PTHR30595">
    <property type="entry name" value="GLPR-RELATED TRANSCRIPTIONAL REPRESSOR"/>
    <property type="match status" value="1"/>
</dbReference>
<name>A0ABV1B5K7_9FIRM</name>
<dbReference type="Pfam" id="PF13749">
    <property type="entry name" value="HATPase_c_4"/>
    <property type="match status" value="1"/>
</dbReference>
<evidence type="ECO:0000313" key="1">
    <source>
        <dbReference type="EMBL" id="MEQ2365720.1"/>
    </source>
</evidence>
<keyword evidence="1" id="KW-0067">ATP-binding</keyword>
<dbReference type="GO" id="GO:0005524">
    <property type="term" value="F:ATP binding"/>
    <property type="evidence" value="ECO:0007669"/>
    <property type="project" value="UniProtKB-KW"/>
</dbReference>
<dbReference type="PANTHER" id="PTHR30595:SF6">
    <property type="entry name" value="SCHLAFEN ALBA-2 DOMAIN-CONTAINING PROTEIN"/>
    <property type="match status" value="1"/>
</dbReference>
<sequence length="306" mass="34615">MHVNQVRLAEKTDSISWEEQPSEWTAADTGSNEIENMIHQIQDFGRIAAADGENSKALRQMLMTRQGYLKKGAAVFFDEPGLCELQMAVCRDGTRHKITESQRAQGAILQVIRAAERFILERTEGYSEKILHELLINAFVHRDFNSTQCNEVLIFADHIEIFNPGAFPEGYEVEDFTSREQRPVPRNPLIARILYYMGCTDGIGNGLQKVSDVSWQLDKGGVTVWVSGGRIKSIQPVDVDFNKNEKMILTYLETHDWLTNAAAREIVHVGTTAARSLLNGLVDRGYLRAEGENRGRKYYLAAKRPR</sequence>
<accession>A0ABV1B5K7</accession>
<dbReference type="InterPro" id="IPR036390">
    <property type="entry name" value="WH_DNA-bd_sf"/>
</dbReference>
<organism evidence="1 2">
    <name type="scientific">Coprococcus intestinihominis</name>
    <dbReference type="NCBI Taxonomy" id="3133154"/>
    <lineage>
        <taxon>Bacteria</taxon>
        <taxon>Bacillati</taxon>
        <taxon>Bacillota</taxon>
        <taxon>Clostridia</taxon>
        <taxon>Lachnospirales</taxon>
        <taxon>Lachnospiraceae</taxon>
        <taxon>Coprococcus</taxon>
    </lineage>
</organism>
<reference evidence="1 2" key="1">
    <citation type="submission" date="2024-03" db="EMBL/GenBank/DDBJ databases">
        <title>Human intestinal bacterial collection.</title>
        <authorList>
            <person name="Pauvert C."/>
            <person name="Hitch T.C.A."/>
            <person name="Clavel T."/>
        </authorList>
    </citation>
    <scope>NUCLEOTIDE SEQUENCE [LARGE SCALE GENOMIC DNA]</scope>
    <source>
        <strain evidence="1 2">CLA-AA-H190</strain>
    </source>
</reference>
<keyword evidence="1" id="KW-0547">Nucleotide-binding</keyword>
<dbReference type="Gene3D" id="3.30.565.60">
    <property type="match status" value="1"/>
</dbReference>
<dbReference type="InterPro" id="IPR036388">
    <property type="entry name" value="WH-like_DNA-bd_sf"/>
</dbReference>
<gene>
    <name evidence="1" type="ORF">WMO25_11480</name>
</gene>
<dbReference type="Proteomes" id="UP001469749">
    <property type="component" value="Unassembled WGS sequence"/>
</dbReference>
<dbReference type="SUPFAM" id="SSF46785">
    <property type="entry name" value="Winged helix' DNA-binding domain"/>
    <property type="match status" value="1"/>
</dbReference>
<dbReference type="RefSeq" id="WP_349085430.1">
    <property type="nucleotide sequence ID" value="NZ_JBBMEK010000149.1"/>
</dbReference>
<dbReference type="Gene3D" id="1.10.10.10">
    <property type="entry name" value="Winged helix-like DNA-binding domain superfamily/Winged helix DNA-binding domain"/>
    <property type="match status" value="1"/>
</dbReference>
<dbReference type="InterPro" id="IPR038475">
    <property type="entry name" value="RecG_C_sf"/>
</dbReference>
<protein>
    <submittedName>
        <fullName evidence="1">ATP-binding protein</fullName>
    </submittedName>
</protein>
<dbReference type="EMBL" id="JBBMEK010000149">
    <property type="protein sequence ID" value="MEQ2365720.1"/>
    <property type="molecule type" value="Genomic_DNA"/>
</dbReference>
<keyword evidence="2" id="KW-1185">Reference proteome</keyword>
<comment type="caution">
    <text evidence="1">The sequence shown here is derived from an EMBL/GenBank/DDBJ whole genome shotgun (WGS) entry which is preliminary data.</text>
</comment>